<gene>
    <name evidence="3" type="ORF">DWG14_00835</name>
</gene>
<proteinExistence type="predicted"/>
<evidence type="ECO:0000313" key="3">
    <source>
        <dbReference type="EMBL" id="AYC36625.1"/>
    </source>
</evidence>
<dbReference type="Pfam" id="PF13560">
    <property type="entry name" value="HTH_31"/>
    <property type="match status" value="1"/>
</dbReference>
<organism evidence="3 4">
    <name type="scientific">Streptomyces griseorubiginosus</name>
    <dbReference type="NCBI Taxonomy" id="67304"/>
    <lineage>
        <taxon>Bacteria</taxon>
        <taxon>Bacillati</taxon>
        <taxon>Actinomycetota</taxon>
        <taxon>Actinomycetes</taxon>
        <taxon>Kitasatosporales</taxon>
        <taxon>Streptomycetaceae</taxon>
        <taxon>Streptomyces</taxon>
    </lineage>
</organism>
<evidence type="ECO:0000256" key="1">
    <source>
        <dbReference type="SAM" id="MobiDB-lite"/>
    </source>
</evidence>
<sequence>MAATSAEGGNALGAFLRARRELVRPEDIGIPARGLRRVPGLRREEVALLAGVSAQYYLRLEQGRDRHPSVQVLEALAGVLQLDTESTAYLMELARPRVRRRAGRRAERVPAGTLMLLDTLNVPAFVVNRYRDVLAANPLAVALSPLMAPGTNRLIALFTDPLAADYHPDWEQNTAGVVAQLRAEVGTDTDDERFQALVGELSLKSERFRRLWARHEVRRAGSDAGVIRHPQVGDLCLRREKYAVVGTDGLLMVVHHAEPGTVSAQRLALLASWAASEPRPQETAERPRDHKDATQ</sequence>
<dbReference type="PROSITE" id="PS50943">
    <property type="entry name" value="HTH_CROC1"/>
    <property type="match status" value="1"/>
</dbReference>
<dbReference type="InterPro" id="IPR041413">
    <property type="entry name" value="MLTR_LBD"/>
</dbReference>
<accession>A0AAI8KVU9</accession>
<dbReference type="AlphaFoldDB" id="A0AAI8KVU9"/>
<dbReference type="EMBL" id="CP032427">
    <property type="protein sequence ID" value="AYC36625.1"/>
    <property type="molecule type" value="Genomic_DNA"/>
</dbReference>
<evidence type="ECO:0000313" key="4">
    <source>
        <dbReference type="Proteomes" id="UP000265765"/>
    </source>
</evidence>
<reference evidence="3 4" key="1">
    <citation type="submission" date="2018-09" db="EMBL/GenBank/DDBJ databases">
        <title>Production of Trimethoprim by Streptomyces sp. 3E-1.</title>
        <authorList>
            <person name="Kang H.J."/>
            <person name="Kim S.B."/>
        </authorList>
    </citation>
    <scope>NUCLEOTIDE SEQUENCE [LARGE SCALE GENOMIC DNA]</scope>
    <source>
        <strain evidence="3 4">3E-1</strain>
    </source>
</reference>
<evidence type="ECO:0000259" key="2">
    <source>
        <dbReference type="PROSITE" id="PS50943"/>
    </source>
</evidence>
<name>A0AAI8KVU9_9ACTN</name>
<dbReference type="Gene3D" id="1.10.260.40">
    <property type="entry name" value="lambda repressor-like DNA-binding domains"/>
    <property type="match status" value="1"/>
</dbReference>
<dbReference type="SMART" id="SM00530">
    <property type="entry name" value="HTH_XRE"/>
    <property type="match status" value="1"/>
</dbReference>
<dbReference type="RefSeq" id="WP_120049970.1">
    <property type="nucleotide sequence ID" value="NZ_CP032427.1"/>
</dbReference>
<feature type="compositionally biased region" description="Basic and acidic residues" evidence="1">
    <location>
        <begin position="279"/>
        <end position="295"/>
    </location>
</feature>
<dbReference type="KEGG" id="sge:DWG14_00835"/>
<dbReference type="InterPro" id="IPR010982">
    <property type="entry name" value="Lambda_DNA-bd_dom_sf"/>
</dbReference>
<feature type="region of interest" description="Disordered" evidence="1">
    <location>
        <begin position="274"/>
        <end position="295"/>
    </location>
</feature>
<protein>
    <recommendedName>
        <fullName evidence="2">HTH cro/C1-type domain-containing protein</fullName>
    </recommendedName>
</protein>
<dbReference type="PANTHER" id="PTHR35010:SF2">
    <property type="entry name" value="BLL4672 PROTEIN"/>
    <property type="match status" value="1"/>
</dbReference>
<dbReference type="GO" id="GO:0003677">
    <property type="term" value="F:DNA binding"/>
    <property type="evidence" value="ECO:0007669"/>
    <property type="project" value="InterPro"/>
</dbReference>
<dbReference type="CDD" id="cd00093">
    <property type="entry name" value="HTH_XRE"/>
    <property type="match status" value="1"/>
</dbReference>
<dbReference type="Pfam" id="PF17765">
    <property type="entry name" value="MLTR_LBD"/>
    <property type="match status" value="1"/>
</dbReference>
<dbReference type="GeneID" id="91279810"/>
<dbReference type="Gene3D" id="3.30.450.180">
    <property type="match status" value="1"/>
</dbReference>
<dbReference type="SUPFAM" id="SSF47413">
    <property type="entry name" value="lambda repressor-like DNA-binding domains"/>
    <property type="match status" value="1"/>
</dbReference>
<feature type="domain" description="HTH cro/C1-type" evidence="2">
    <location>
        <begin position="35"/>
        <end position="87"/>
    </location>
</feature>
<dbReference type="InterPro" id="IPR001387">
    <property type="entry name" value="Cro/C1-type_HTH"/>
</dbReference>
<dbReference type="PANTHER" id="PTHR35010">
    <property type="entry name" value="BLL4672 PROTEIN-RELATED"/>
    <property type="match status" value="1"/>
</dbReference>
<dbReference type="Proteomes" id="UP000265765">
    <property type="component" value="Chromosome"/>
</dbReference>